<gene>
    <name evidence="7" type="ORF">F53441_6811</name>
</gene>
<organism evidence="7 8">
    <name type="scientific">Fusarium austroafricanum</name>
    <dbReference type="NCBI Taxonomy" id="2364996"/>
    <lineage>
        <taxon>Eukaryota</taxon>
        <taxon>Fungi</taxon>
        <taxon>Dikarya</taxon>
        <taxon>Ascomycota</taxon>
        <taxon>Pezizomycotina</taxon>
        <taxon>Sordariomycetes</taxon>
        <taxon>Hypocreomycetidae</taxon>
        <taxon>Hypocreales</taxon>
        <taxon>Nectriaceae</taxon>
        <taxon>Fusarium</taxon>
        <taxon>Fusarium concolor species complex</taxon>
    </lineage>
</organism>
<keyword evidence="8" id="KW-1185">Reference proteome</keyword>
<feature type="region of interest" description="Disordered" evidence="5">
    <location>
        <begin position="310"/>
        <end position="330"/>
    </location>
</feature>
<dbReference type="OrthoDB" id="3231000at2759"/>
<feature type="transmembrane region" description="Helical" evidence="6">
    <location>
        <begin position="530"/>
        <end position="548"/>
    </location>
</feature>
<dbReference type="SUPFAM" id="SSF144083">
    <property type="entry name" value="Magnesium transport protein CorA, transmembrane region"/>
    <property type="match status" value="1"/>
</dbReference>
<evidence type="ECO:0000313" key="7">
    <source>
        <dbReference type="EMBL" id="KAF4450027.1"/>
    </source>
</evidence>
<dbReference type="GO" id="GO:0046873">
    <property type="term" value="F:metal ion transmembrane transporter activity"/>
    <property type="evidence" value="ECO:0007669"/>
    <property type="project" value="InterPro"/>
</dbReference>
<dbReference type="GO" id="GO:0016020">
    <property type="term" value="C:membrane"/>
    <property type="evidence" value="ECO:0007669"/>
    <property type="project" value="UniProtKB-SubCell"/>
</dbReference>
<evidence type="ECO:0000313" key="8">
    <source>
        <dbReference type="Proteomes" id="UP000605986"/>
    </source>
</evidence>
<dbReference type="EMBL" id="JAADJG010000261">
    <property type="protein sequence ID" value="KAF4450027.1"/>
    <property type="molecule type" value="Genomic_DNA"/>
</dbReference>
<dbReference type="Proteomes" id="UP000605986">
    <property type="component" value="Unassembled WGS sequence"/>
</dbReference>
<evidence type="ECO:0000256" key="1">
    <source>
        <dbReference type="ARBA" id="ARBA00004141"/>
    </source>
</evidence>
<sequence length="583" mass="65848">MAPDSIAIDLSETLRETSDGSSRERYAILAREYATRVRALTNPGPSQPIYSSDDLRGLADFLLQPYISRPPASNIHPSSGANDKASASPFASLYQYNQSRESFDRLDFTTIPEFIGLGKSVLPANESFAFLLLQGYPSSDWINTIGGRFDIDPKFFQRHLPQSLDSKSPNTRILPSCHNNMMSLPITTVGFRQCDGNATDPCKQENLDKLRQDQSHRMQEYMSKIARLNSADVAPGDPIIRECHVHGPNYFSLRQRLSLHFHPLRHGYGWMGIFWYDGECQEGSSLKGPWLNDTLRENSWSVKLLPASLNKPRQHGKHRKRKAKDNSVQSPAATKIEIILNDYGREVDLERASMDPFYAFSPFFELSVHLEMGALGMIDAEIQEELKHSKMIDDERPTLSNLLYNQQILKHQNREIRGLVNFMEGLAKRPWTGSTGSRRRSAIDEDTITAMLDDYHATLAHAESLIEECNQGMTIVAHNATIQESRKAMTEARGVAKLTQLAFIFIPASFVTAVFSMSVKELNINDGPSIWTWAVVVGVVWVITLLYFKRSVLRIVRRAGWKCLAICGYRKERWSANDTLSGE</sequence>
<comment type="caution">
    <text evidence="7">The sequence shown here is derived from an EMBL/GenBank/DDBJ whole genome shotgun (WGS) entry which is preliminary data.</text>
</comment>
<dbReference type="AlphaFoldDB" id="A0A8H4KGK4"/>
<reference evidence="7" key="1">
    <citation type="submission" date="2020-01" db="EMBL/GenBank/DDBJ databases">
        <title>Identification and distribution of gene clusters putatively required for synthesis of sphingolipid metabolism inhibitors in phylogenetically diverse species of the filamentous fungus Fusarium.</title>
        <authorList>
            <person name="Kim H.-S."/>
            <person name="Busman M."/>
            <person name="Brown D.W."/>
            <person name="Divon H."/>
            <person name="Uhlig S."/>
            <person name="Proctor R.H."/>
        </authorList>
    </citation>
    <scope>NUCLEOTIDE SEQUENCE</scope>
    <source>
        <strain evidence="7">NRRL 53441</strain>
    </source>
</reference>
<name>A0A8H4KGK4_9HYPO</name>
<protein>
    <submittedName>
        <fullName evidence="7">Uncharacterized protein</fullName>
    </submittedName>
</protein>
<evidence type="ECO:0000256" key="2">
    <source>
        <dbReference type="ARBA" id="ARBA00022692"/>
    </source>
</evidence>
<keyword evidence="3 6" id="KW-1133">Transmembrane helix</keyword>
<keyword evidence="4 6" id="KW-0472">Membrane</keyword>
<evidence type="ECO:0000256" key="5">
    <source>
        <dbReference type="SAM" id="MobiDB-lite"/>
    </source>
</evidence>
<evidence type="ECO:0000256" key="6">
    <source>
        <dbReference type="SAM" id="Phobius"/>
    </source>
</evidence>
<evidence type="ECO:0000256" key="3">
    <source>
        <dbReference type="ARBA" id="ARBA00022989"/>
    </source>
</evidence>
<proteinExistence type="predicted"/>
<dbReference type="Pfam" id="PF01544">
    <property type="entry name" value="CorA"/>
    <property type="match status" value="1"/>
</dbReference>
<evidence type="ECO:0000256" key="4">
    <source>
        <dbReference type="ARBA" id="ARBA00023136"/>
    </source>
</evidence>
<comment type="subcellular location">
    <subcellularLocation>
        <location evidence="1">Membrane</location>
        <topology evidence="1">Multi-pass membrane protein</topology>
    </subcellularLocation>
</comment>
<feature type="compositionally biased region" description="Basic residues" evidence="5">
    <location>
        <begin position="312"/>
        <end position="323"/>
    </location>
</feature>
<keyword evidence="2 6" id="KW-0812">Transmembrane</keyword>
<dbReference type="InterPro" id="IPR002523">
    <property type="entry name" value="MgTranspt_CorA/ZnTranspt_ZntB"/>
</dbReference>
<accession>A0A8H4KGK4</accession>
<dbReference type="InterPro" id="IPR045863">
    <property type="entry name" value="CorA_TM1_TM2"/>
</dbReference>
<dbReference type="Gene3D" id="1.20.58.340">
    <property type="entry name" value="Magnesium transport protein CorA, transmembrane region"/>
    <property type="match status" value="1"/>
</dbReference>